<accession>A0ABV3S2L0</accession>
<comment type="caution">
    <text evidence="1">The sequence shown here is derived from an EMBL/GenBank/DDBJ whole genome shotgun (WGS) entry which is preliminary data.</text>
</comment>
<dbReference type="Proteomes" id="UP001556617">
    <property type="component" value="Unassembled WGS sequence"/>
</dbReference>
<proteinExistence type="predicted"/>
<protein>
    <submittedName>
        <fullName evidence="1">Uncharacterized protein</fullName>
    </submittedName>
</protein>
<evidence type="ECO:0000313" key="2">
    <source>
        <dbReference type="Proteomes" id="UP001556617"/>
    </source>
</evidence>
<gene>
    <name evidence="1" type="ORF">AB3K24_04970</name>
</gene>
<evidence type="ECO:0000313" key="1">
    <source>
        <dbReference type="EMBL" id="MEX0380702.1"/>
    </source>
</evidence>
<organism evidence="1 2">
    <name type="scientific">Leuconostoc aquikimchii</name>
    <dbReference type="NCBI Taxonomy" id="3236804"/>
    <lineage>
        <taxon>Bacteria</taxon>
        <taxon>Bacillati</taxon>
        <taxon>Bacillota</taxon>
        <taxon>Bacilli</taxon>
        <taxon>Lactobacillales</taxon>
        <taxon>Lactobacillaceae</taxon>
        <taxon>Leuconostoc</taxon>
    </lineage>
</organism>
<dbReference type="RefSeq" id="WP_367974095.1">
    <property type="nucleotide sequence ID" value="NZ_JBFPEQ010000001.1"/>
</dbReference>
<name>A0ABV3S2L0_9LACO</name>
<dbReference type="EMBL" id="JBFPER010000001">
    <property type="protein sequence ID" value="MEX0380702.1"/>
    <property type="molecule type" value="Genomic_DNA"/>
</dbReference>
<sequence length="354" mass="40812">MSKSKVMIIKLNKKFNSEKALKQRASGAWKIKLDTIINNKIKHIVVMYHQVVIADYRLGDRIGYHLTGLDKGRVWFDLEPYEGETPLKGKKFNYKTANPATIKSLINLLDQEVKGPKIPTTALQTKIINFIRQPIPDNIGIISQSVPVLFFGNIETAHSATISLNPSDLEFRDHKQQLLTASKKRLVDRDILHKKDTDYLSLEEAEKVYYSCINYFNKFPYKQWFNQLNRIVFPLGFSYFENSLIHLDITPWATYLKWANLATKQQSKKVLKASQNISDYIIQHGKLKYLFINGNGTFEHVKSYYDDIDVQTSESIWLAGKIGNCRFIAWSLYVQAALTINDRNALTKAISKRL</sequence>
<reference evidence="1 2" key="1">
    <citation type="submission" date="2024-07" db="EMBL/GenBank/DDBJ databases">
        <authorList>
            <person name="Yun M."/>
        </authorList>
    </citation>
    <scope>NUCLEOTIDE SEQUENCE [LARGE SCALE GENOMIC DNA]</scope>
    <source>
        <strain evidence="1 2">MS01</strain>
    </source>
</reference>
<keyword evidence="2" id="KW-1185">Reference proteome</keyword>